<protein>
    <recommendedName>
        <fullName evidence="3">Copper homeostasis protein</fullName>
    </recommendedName>
</protein>
<keyword evidence="2" id="KW-1185">Reference proteome</keyword>
<organism evidence="1 2">
    <name type="scientific">Niabella ginsenosidivorans</name>
    <dbReference type="NCBI Taxonomy" id="1176587"/>
    <lineage>
        <taxon>Bacteria</taxon>
        <taxon>Pseudomonadati</taxon>
        <taxon>Bacteroidota</taxon>
        <taxon>Chitinophagia</taxon>
        <taxon>Chitinophagales</taxon>
        <taxon>Chitinophagaceae</taxon>
        <taxon>Niabella</taxon>
    </lineage>
</organism>
<evidence type="ECO:0000313" key="1">
    <source>
        <dbReference type="EMBL" id="ANH82195.1"/>
    </source>
</evidence>
<dbReference type="AlphaFoldDB" id="A0A1A9I4F2"/>
<dbReference type="InterPro" id="IPR007298">
    <property type="entry name" value="Cu-R_lipoprotein_NlpE"/>
</dbReference>
<dbReference type="STRING" id="1176587.A8C56_15580"/>
<reference evidence="1 2" key="1">
    <citation type="submission" date="2016-05" db="EMBL/GenBank/DDBJ databases">
        <title>Niabella ginsenosidivorans BS26 whole genome sequencing.</title>
        <authorList>
            <person name="Im W.T."/>
            <person name="Siddiqi M.Z."/>
        </authorList>
    </citation>
    <scope>NUCLEOTIDE SEQUENCE [LARGE SCALE GENOMIC DNA]</scope>
    <source>
        <strain evidence="1 2">BS26</strain>
    </source>
</reference>
<gene>
    <name evidence="1" type="ORF">A8C56_15580</name>
</gene>
<dbReference type="EMBL" id="CP015772">
    <property type="protein sequence ID" value="ANH82195.1"/>
    <property type="molecule type" value="Genomic_DNA"/>
</dbReference>
<proteinExistence type="predicted"/>
<evidence type="ECO:0000313" key="2">
    <source>
        <dbReference type="Proteomes" id="UP000077667"/>
    </source>
</evidence>
<name>A0A1A9I4F2_9BACT</name>
<evidence type="ECO:0008006" key="3">
    <source>
        <dbReference type="Google" id="ProtNLM"/>
    </source>
</evidence>
<dbReference type="KEGG" id="nia:A8C56_15580"/>
<sequence>MLIGCGGRDSSATKDGSGNSVYAYSPDATIDSTVKPGISMEKLEGTYTGMLPCASCEGIETSITLYRDHSFLMKEFYKGTQPLDSFINKGKYEVKDNRLYLKLDGAGVERPIIYTISPNSLTQLDMNGNPINSDVADHYILMKN</sequence>
<dbReference type="Proteomes" id="UP000077667">
    <property type="component" value="Chromosome"/>
</dbReference>
<dbReference type="Pfam" id="PF04170">
    <property type="entry name" value="NlpE"/>
    <property type="match status" value="1"/>
</dbReference>
<dbReference type="Gene3D" id="2.40.128.640">
    <property type="match status" value="1"/>
</dbReference>
<accession>A0A1A9I4F2</accession>